<dbReference type="InterPro" id="IPR026444">
    <property type="entry name" value="Secre_tail"/>
</dbReference>
<organism evidence="2">
    <name type="scientific">marine metagenome</name>
    <dbReference type="NCBI Taxonomy" id="408172"/>
    <lineage>
        <taxon>unclassified sequences</taxon>
        <taxon>metagenomes</taxon>
        <taxon>ecological metagenomes</taxon>
    </lineage>
</organism>
<proteinExistence type="predicted"/>
<feature type="non-terminal residue" evidence="2">
    <location>
        <position position="397"/>
    </location>
</feature>
<dbReference type="Gene3D" id="2.60.40.680">
    <property type="match status" value="2"/>
</dbReference>
<evidence type="ECO:0000313" key="2">
    <source>
        <dbReference type="EMBL" id="SVC38533.1"/>
    </source>
</evidence>
<dbReference type="NCBIfam" id="TIGR04183">
    <property type="entry name" value="Por_Secre_tail"/>
    <property type="match status" value="1"/>
</dbReference>
<dbReference type="CDD" id="cd08547">
    <property type="entry name" value="Type_II_cohesin"/>
    <property type="match status" value="1"/>
</dbReference>
<dbReference type="GO" id="GO:0004553">
    <property type="term" value="F:hydrolase activity, hydrolyzing O-glycosyl compounds"/>
    <property type="evidence" value="ECO:0007669"/>
    <property type="project" value="InterPro"/>
</dbReference>
<dbReference type="SUPFAM" id="SSF49384">
    <property type="entry name" value="Carbohydrate-binding domain"/>
    <property type="match status" value="2"/>
</dbReference>
<dbReference type="GO" id="GO:0000272">
    <property type="term" value="P:polysaccharide catabolic process"/>
    <property type="evidence" value="ECO:0007669"/>
    <property type="project" value="InterPro"/>
</dbReference>
<evidence type="ECO:0000259" key="1">
    <source>
        <dbReference type="PROSITE" id="PS51766"/>
    </source>
</evidence>
<dbReference type="InterPro" id="IPR008965">
    <property type="entry name" value="CBM2/CBM3_carb-bd_dom_sf"/>
</dbReference>
<dbReference type="Gene3D" id="2.60.40.4070">
    <property type="match status" value="1"/>
</dbReference>
<sequence>GVLGDTVLVPVNIEFNGIDLLSAEIRFTGFQELIDFVSVETSGTLSGDADWNVVVNETDDLLITASYGSNIITDDGTLFYLEFAVPGSLDEIVVPIEISDVQLDEYEESVEVMNGSISIHHLLFGDVTINGDVSAFDAAMVLRYLVDLEDLDMYQAFAADVTMNDTISALDASVIVQYVVELIDGLPYTDPMFLAGSGDLAIEGGEFTSGELLEIPIQLSGSENLLSFQMSIVYDPEILSFEDISWSGMIDHFMIEENIEDGMIRVAGSGTASDGEDGVFGNLQLSVSSEFEGESFDITISEYQINESDPVTDMTATYTNTVLGVDHNTIPDVYSLHQNYPNPFNPVTTLRYDLPEDALVNITIYDMMGRQVKTLINEEQTAGYRSLQWNATNDAGS</sequence>
<dbReference type="InterPro" id="IPR016134">
    <property type="entry name" value="Dockerin_dom"/>
</dbReference>
<dbReference type="CDD" id="cd14256">
    <property type="entry name" value="Dockerin_I"/>
    <property type="match status" value="1"/>
</dbReference>
<dbReference type="SUPFAM" id="SSF63446">
    <property type="entry name" value="Type I dockerin domain"/>
    <property type="match status" value="1"/>
</dbReference>
<dbReference type="Gene3D" id="1.10.1330.10">
    <property type="entry name" value="Dockerin domain"/>
    <property type="match status" value="1"/>
</dbReference>
<dbReference type="InterPro" id="IPR036439">
    <property type="entry name" value="Dockerin_dom_sf"/>
</dbReference>
<feature type="domain" description="Dockerin" evidence="1">
    <location>
        <begin position="120"/>
        <end position="188"/>
    </location>
</feature>
<dbReference type="InterPro" id="IPR002102">
    <property type="entry name" value="Cohesin_dom"/>
</dbReference>
<dbReference type="PROSITE" id="PS51766">
    <property type="entry name" value="DOCKERIN"/>
    <property type="match status" value="1"/>
</dbReference>
<gene>
    <name evidence="2" type="ORF">METZ01_LOCUS291387</name>
</gene>
<dbReference type="Pfam" id="PF00404">
    <property type="entry name" value="Dockerin_1"/>
    <property type="match status" value="1"/>
</dbReference>
<dbReference type="AlphaFoldDB" id="A0A382LQ76"/>
<dbReference type="Pfam" id="PF00963">
    <property type="entry name" value="Cohesin"/>
    <property type="match status" value="2"/>
</dbReference>
<protein>
    <recommendedName>
        <fullName evidence="1">Dockerin domain-containing protein</fullName>
    </recommendedName>
</protein>
<accession>A0A382LQ76</accession>
<reference evidence="2" key="1">
    <citation type="submission" date="2018-05" db="EMBL/GenBank/DDBJ databases">
        <authorList>
            <person name="Lanie J.A."/>
            <person name="Ng W.-L."/>
            <person name="Kazmierczak K.M."/>
            <person name="Andrzejewski T.M."/>
            <person name="Davidsen T.M."/>
            <person name="Wayne K.J."/>
            <person name="Tettelin H."/>
            <person name="Glass J.I."/>
            <person name="Rusch D."/>
            <person name="Podicherti R."/>
            <person name="Tsui H.-C.T."/>
            <person name="Winkler M.E."/>
        </authorList>
    </citation>
    <scope>NUCLEOTIDE SEQUENCE</scope>
</reference>
<feature type="non-terminal residue" evidence="2">
    <location>
        <position position="1"/>
    </location>
</feature>
<dbReference type="GO" id="GO:0030246">
    <property type="term" value="F:carbohydrate binding"/>
    <property type="evidence" value="ECO:0007669"/>
    <property type="project" value="InterPro"/>
</dbReference>
<dbReference type="InterPro" id="IPR002105">
    <property type="entry name" value="Dockerin_1_rpt"/>
</dbReference>
<dbReference type="EMBL" id="UINC01088375">
    <property type="protein sequence ID" value="SVC38533.1"/>
    <property type="molecule type" value="Genomic_DNA"/>
</dbReference>
<name>A0A382LQ76_9ZZZZ</name>